<evidence type="ECO:0008006" key="3">
    <source>
        <dbReference type="Google" id="ProtNLM"/>
    </source>
</evidence>
<keyword evidence="2" id="KW-1185">Reference proteome</keyword>
<dbReference type="Proteomes" id="UP000001492">
    <property type="component" value="Chromosome 1"/>
</dbReference>
<dbReference type="EMBL" id="CP002395">
    <property type="protein sequence ID" value="ADU13242.1"/>
    <property type="molecule type" value="Genomic_DNA"/>
</dbReference>
<accession>E8RQE0</accession>
<organism evidence="1 2">
    <name type="scientific">Asticcacaulis excentricus (strain ATCC 15261 / DSM 4724 / KCTC 12464 / NCIMB 9791 / VKM B-1370 / CB 48)</name>
    <dbReference type="NCBI Taxonomy" id="573065"/>
    <lineage>
        <taxon>Bacteria</taxon>
        <taxon>Pseudomonadati</taxon>
        <taxon>Pseudomonadota</taxon>
        <taxon>Alphaproteobacteria</taxon>
        <taxon>Caulobacterales</taxon>
        <taxon>Caulobacteraceae</taxon>
        <taxon>Asticcacaulis</taxon>
    </lineage>
</organism>
<evidence type="ECO:0000313" key="2">
    <source>
        <dbReference type="Proteomes" id="UP000001492"/>
    </source>
</evidence>
<dbReference type="AlphaFoldDB" id="E8RQE0"/>
<dbReference type="InterPro" id="IPR019285">
    <property type="entry name" value="DUF2336"/>
</dbReference>
<name>E8RQE0_ASTEC</name>
<gene>
    <name evidence="1" type="ordered locus">Astex_1576</name>
</gene>
<dbReference type="HOGENOM" id="CLU_766602_0_0_5"/>
<dbReference type="eggNOG" id="COG5330">
    <property type="taxonomic scope" value="Bacteria"/>
</dbReference>
<reference evidence="2" key="1">
    <citation type="submission" date="2010-12" db="EMBL/GenBank/DDBJ databases">
        <title>Complete sequence of chromosome 1 of Asticcacaulis excentricus CB 48.</title>
        <authorList>
            <consortium name="US DOE Joint Genome Institute"/>
            <person name="Lucas S."/>
            <person name="Copeland A."/>
            <person name="Lapidus A."/>
            <person name="Cheng J.-F."/>
            <person name="Bruce D."/>
            <person name="Goodwin L."/>
            <person name="Pitluck S."/>
            <person name="Teshima H."/>
            <person name="Davenport K."/>
            <person name="Detter J.C."/>
            <person name="Han C."/>
            <person name="Tapia R."/>
            <person name="Land M."/>
            <person name="Hauser L."/>
            <person name="Jeffries C."/>
            <person name="Kyrpides N."/>
            <person name="Ivanova N."/>
            <person name="Ovchinnikova G."/>
            <person name="Brun Y.V."/>
            <person name="Woyke T."/>
        </authorList>
    </citation>
    <scope>NUCLEOTIDE SEQUENCE [LARGE SCALE GENOMIC DNA]</scope>
    <source>
        <strain evidence="2">ATCC 15261 / DSM 4724 / KCTC 12464 / NCIMB 9791 / VKM B-1370 / CB 48</strain>
    </source>
</reference>
<protein>
    <recommendedName>
        <fullName evidence="3">DUF2336 domain-containing protein</fullName>
    </recommendedName>
</protein>
<dbReference type="STRING" id="573065.Astex_1576"/>
<proteinExistence type="predicted"/>
<dbReference type="KEGG" id="aex:Astex_1576"/>
<sequence length="298" mass="32140">MQLNALARRQAGLAIESQPGFVARLKALIADLPTDSAQAVLDELAEADWADPDLIAALCRISRAGAAALLRSPVLRDHDLLSLLKDSADCASLIARRSHLSPPVIDALIAGADTVTVTTLLNNHNLRLNAAAFDALTDRARTEIALRAPLTRHPLLTRKAATRLLDLVGPDLRASLLGRFEGLHARHFHTTPPTDAAQTLHRLQGGDFVAFREGLSRLTGLDRAVVDRALTQDSAVPLVLLLSAAGIDRAAFADILTQVQALNDGHPRINERHLAFVRGLFDLDADEARQRLGAIYSH</sequence>
<dbReference type="Pfam" id="PF10098">
    <property type="entry name" value="DUF2336"/>
    <property type="match status" value="2"/>
</dbReference>
<evidence type="ECO:0000313" key="1">
    <source>
        <dbReference type="EMBL" id="ADU13242.1"/>
    </source>
</evidence>